<feature type="compositionally biased region" description="Basic and acidic residues" evidence="1">
    <location>
        <begin position="211"/>
        <end position="222"/>
    </location>
</feature>
<feature type="compositionally biased region" description="Acidic residues" evidence="1">
    <location>
        <begin position="313"/>
        <end position="325"/>
    </location>
</feature>
<dbReference type="EMBL" id="JANBVN010000192">
    <property type="protein sequence ID" value="KAJ9133929.1"/>
    <property type="molecule type" value="Genomic_DNA"/>
</dbReference>
<organism evidence="3 4">
    <name type="scientific">Coniochaeta hoffmannii</name>
    <dbReference type="NCBI Taxonomy" id="91930"/>
    <lineage>
        <taxon>Eukaryota</taxon>
        <taxon>Fungi</taxon>
        <taxon>Dikarya</taxon>
        <taxon>Ascomycota</taxon>
        <taxon>Pezizomycotina</taxon>
        <taxon>Sordariomycetes</taxon>
        <taxon>Sordariomycetidae</taxon>
        <taxon>Coniochaetales</taxon>
        <taxon>Coniochaetaceae</taxon>
        <taxon>Coniochaeta</taxon>
    </lineage>
</organism>
<name>A0AA38RA53_9PEZI</name>
<evidence type="ECO:0000256" key="1">
    <source>
        <dbReference type="SAM" id="MobiDB-lite"/>
    </source>
</evidence>
<reference evidence="3" key="1">
    <citation type="submission" date="2022-07" db="EMBL/GenBank/DDBJ databases">
        <title>Fungi with potential for degradation of polypropylene.</title>
        <authorList>
            <person name="Gostincar C."/>
        </authorList>
    </citation>
    <scope>NUCLEOTIDE SEQUENCE</scope>
    <source>
        <strain evidence="3">EXF-13287</strain>
    </source>
</reference>
<keyword evidence="4" id="KW-1185">Reference proteome</keyword>
<dbReference type="AlphaFoldDB" id="A0AA38RA53"/>
<feature type="region of interest" description="Disordered" evidence="1">
    <location>
        <begin position="44"/>
        <end position="70"/>
    </location>
</feature>
<feature type="compositionally biased region" description="Polar residues" evidence="1">
    <location>
        <begin position="45"/>
        <end position="65"/>
    </location>
</feature>
<dbReference type="Pfam" id="PF09816">
    <property type="entry name" value="EAF"/>
    <property type="match status" value="1"/>
</dbReference>
<feature type="compositionally biased region" description="Low complexity" evidence="1">
    <location>
        <begin position="180"/>
        <end position="189"/>
    </location>
</feature>
<feature type="region of interest" description="Disordered" evidence="1">
    <location>
        <begin position="133"/>
        <end position="390"/>
    </location>
</feature>
<sequence length="390" mass="42400">MAAASPLPGMANEAKTPSYPVVLSDALLGKPSKETYTGIRYNHKPNVSSDNTSATARLNPSNDNGTFDLGVDDNGNKYSYSGVRTTKDGNYVLVFDPERQVFVLHRLDSLFHMNVTRTPDNSDVDSLRRQFPQLEVQPSPSTTPQSKDNPKSNTTKQATKAAKPSKPAKASSALRKPTTKKSTTTKKPPASTLPASDASKLMPPPPAPATDAKKPTSKRSPESEEEDDDDDDDGGLLIEYPGGEPPRGGTAKTAFGSSFVQPPVAITRRFSDFVRNGEEDDVQPRRQPPPPPPQQQEEEEEEEEEKELNFTFEDGDEDEDEEMEDVGGFKLPSPVDGRRQQQEGNAYGQGGDADADGEEDDNSADLEADLEAEFEKAAGYESESDVSEED</sequence>
<dbReference type="Proteomes" id="UP001174691">
    <property type="component" value="Unassembled WGS sequence"/>
</dbReference>
<feature type="compositionally biased region" description="Polar residues" evidence="1">
    <location>
        <begin position="136"/>
        <end position="147"/>
    </location>
</feature>
<feature type="compositionally biased region" description="Acidic residues" evidence="1">
    <location>
        <begin position="296"/>
        <end position="306"/>
    </location>
</feature>
<gene>
    <name evidence="3" type="ORF">NKR19_g8864</name>
</gene>
<feature type="compositionally biased region" description="Low complexity" evidence="1">
    <location>
        <begin position="151"/>
        <end position="173"/>
    </location>
</feature>
<protein>
    <recommendedName>
        <fullName evidence="2">Transcription elongation factor Eaf N-terminal domain-containing protein</fullName>
    </recommendedName>
</protein>
<feature type="compositionally biased region" description="Acidic residues" evidence="1">
    <location>
        <begin position="353"/>
        <end position="372"/>
    </location>
</feature>
<proteinExistence type="predicted"/>
<accession>A0AA38RA53</accession>
<evidence type="ECO:0000259" key="2">
    <source>
        <dbReference type="Pfam" id="PF09816"/>
    </source>
</evidence>
<evidence type="ECO:0000313" key="3">
    <source>
        <dbReference type="EMBL" id="KAJ9133929.1"/>
    </source>
</evidence>
<dbReference type="InterPro" id="IPR019194">
    <property type="entry name" value="Tscrpt_elong_fac_Eaf_N"/>
</dbReference>
<evidence type="ECO:0000313" key="4">
    <source>
        <dbReference type="Proteomes" id="UP001174691"/>
    </source>
</evidence>
<feature type="domain" description="Transcription elongation factor Eaf N-terminal" evidence="2">
    <location>
        <begin position="19"/>
        <end position="119"/>
    </location>
</feature>
<feature type="compositionally biased region" description="Acidic residues" evidence="1">
    <location>
        <begin position="223"/>
        <end position="234"/>
    </location>
</feature>
<comment type="caution">
    <text evidence="3">The sequence shown here is derived from an EMBL/GenBank/DDBJ whole genome shotgun (WGS) entry which is preliminary data.</text>
</comment>